<dbReference type="RefSeq" id="WP_078307760.1">
    <property type="nucleotide sequence ID" value="NZ_CP147511.1"/>
</dbReference>
<dbReference type="STRING" id="90241.B0682_07055"/>
<dbReference type="InterPro" id="IPR019670">
    <property type="entry name" value="DUF2523"/>
</dbReference>
<proteinExistence type="predicted"/>
<dbReference type="OrthoDB" id="9954270at2"/>
<name>A0A1T0CDJ8_9GAMM</name>
<dbReference type="Pfam" id="PF10734">
    <property type="entry name" value="DUF2523"/>
    <property type="match status" value="1"/>
</dbReference>
<feature type="transmembrane region" description="Helical" evidence="1">
    <location>
        <begin position="65"/>
        <end position="85"/>
    </location>
</feature>
<organism evidence="2 3">
    <name type="scientific">Lwoffella lincolnii</name>
    <dbReference type="NCBI Taxonomy" id="90241"/>
    <lineage>
        <taxon>Bacteria</taxon>
        <taxon>Pseudomonadati</taxon>
        <taxon>Pseudomonadota</taxon>
        <taxon>Gammaproteobacteria</taxon>
        <taxon>Moraxellales</taxon>
        <taxon>Moraxellaceae</taxon>
        <taxon>Lwoffella</taxon>
    </lineage>
</organism>
<reference evidence="2 3" key="1">
    <citation type="submission" date="2017-02" db="EMBL/GenBank/DDBJ databases">
        <title>Draft genome sequence of Moraxella lincolnii CCUG 9405T type strain.</title>
        <authorList>
            <person name="Salva-Serra F."/>
            <person name="Engstrom-Jakobsson H."/>
            <person name="Thorell K."/>
            <person name="Jaen-Luchoro D."/>
            <person name="Gonzales-Siles L."/>
            <person name="Karlsson R."/>
            <person name="Yazdan S."/>
            <person name="Boulund F."/>
            <person name="Johnning A."/>
            <person name="Engstrand L."/>
            <person name="Kristiansson E."/>
            <person name="Moore E."/>
        </authorList>
    </citation>
    <scope>NUCLEOTIDE SEQUENCE [LARGE SCALE GENOMIC DNA]</scope>
    <source>
        <strain evidence="2 3">CCUG 9405</strain>
    </source>
</reference>
<evidence type="ECO:0000313" key="3">
    <source>
        <dbReference type="Proteomes" id="UP000191094"/>
    </source>
</evidence>
<dbReference type="Proteomes" id="UP000191094">
    <property type="component" value="Unassembled WGS sequence"/>
</dbReference>
<keyword evidence="3" id="KW-1185">Reference proteome</keyword>
<dbReference type="AlphaFoldDB" id="A0A1T0CDJ8"/>
<sequence>MKGLASILAKVLESRESGLLKNILTGAGLTFGSTMVVTGAINTYIAKITNDLNSLPANMLSLMGLSSIDYAFSVVLSAVVARSAMNASGVFLKKK</sequence>
<keyword evidence="1" id="KW-1133">Transmembrane helix</keyword>
<feature type="transmembrane region" description="Helical" evidence="1">
    <location>
        <begin position="23"/>
        <end position="45"/>
    </location>
</feature>
<gene>
    <name evidence="2" type="ORF">B0682_07055</name>
</gene>
<comment type="caution">
    <text evidence="2">The sequence shown here is derived from an EMBL/GenBank/DDBJ whole genome shotgun (WGS) entry which is preliminary data.</text>
</comment>
<dbReference type="EMBL" id="MUYT01000008">
    <property type="protein sequence ID" value="OOS20373.1"/>
    <property type="molecule type" value="Genomic_DNA"/>
</dbReference>
<protein>
    <recommendedName>
        <fullName evidence="4">DUF2523 domain-containing protein</fullName>
    </recommendedName>
</protein>
<keyword evidence="1" id="KW-0812">Transmembrane</keyword>
<evidence type="ECO:0008006" key="4">
    <source>
        <dbReference type="Google" id="ProtNLM"/>
    </source>
</evidence>
<evidence type="ECO:0000256" key="1">
    <source>
        <dbReference type="SAM" id="Phobius"/>
    </source>
</evidence>
<keyword evidence="1" id="KW-0472">Membrane</keyword>
<evidence type="ECO:0000313" key="2">
    <source>
        <dbReference type="EMBL" id="OOS20373.1"/>
    </source>
</evidence>
<accession>A0A1T0CDJ8</accession>